<evidence type="ECO:0000259" key="5">
    <source>
        <dbReference type="PROSITE" id="PS50041"/>
    </source>
</evidence>
<feature type="transmembrane region" description="Helical" evidence="3">
    <location>
        <begin position="557"/>
        <end position="581"/>
    </location>
</feature>
<feature type="region of interest" description="Disordered" evidence="2">
    <location>
        <begin position="532"/>
        <end position="551"/>
    </location>
</feature>
<dbReference type="Proteomes" id="UP000007110">
    <property type="component" value="Unassembled WGS sequence"/>
</dbReference>
<dbReference type="InterPro" id="IPR016186">
    <property type="entry name" value="C-type_lectin-like/link_sf"/>
</dbReference>
<protein>
    <recommendedName>
        <fullName evidence="5">C-type lectin domain-containing protein</fullName>
    </recommendedName>
</protein>
<dbReference type="PANTHER" id="PTHR22803">
    <property type="entry name" value="MANNOSE, PHOSPHOLIPASE, LECTIN RECEPTOR RELATED"/>
    <property type="match status" value="1"/>
</dbReference>
<accession>A0A7M7NRP8</accession>
<feature type="compositionally biased region" description="Low complexity" evidence="2">
    <location>
        <begin position="532"/>
        <end position="545"/>
    </location>
</feature>
<name>A0A7M7NRP8_STRPU</name>
<dbReference type="KEGG" id="spu:100892389"/>
<dbReference type="InterPro" id="IPR050111">
    <property type="entry name" value="C-type_lectin/snaclec_domain"/>
</dbReference>
<dbReference type="InterPro" id="IPR018378">
    <property type="entry name" value="C-type_lectin_CS"/>
</dbReference>
<dbReference type="OMA" id="HICERRT"/>
<keyword evidence="4" id="KW-0732">Signal</keyword>
<dbReference type="OrthoDB" id="8950604at2759"/>
<feature type="domain" description="C-type lectin" evidence="5">
    <location>
        <begin position="251"/>
        <end position="364"/>
    </location>
</feature>
<evidence type="ECO:0000256" key="4">
    <source>
        <dbReference type="SAM" id="SignalP"/>
    </source>
</evidence>
<proteinExistence type="predicted"/>
<feature type="compositionally biased region" description="Polar residues" evidence="2">
    <location>
        <begin position="812"/>
        <end position="822"/>
    </location>
</feature>
<dbReference type="SMART" id="SM00034">
    <property type="entry name" value="CLECT"/>
    <property type="match status" value="1"/>
</dbReference>
<sequence>MIMDWPRRRVDLLLFCVSLILSLPVGGRTCITASSTTSTSECATQPTHMCHVTTQYEDVVLSNHTVWACISNGLTSLHCTPNCCASDNLIDGVINLTRGARTEIDCLKTSTNPTNPYVHKLEIHGPPGSQVLMAVSNGDARNVITVTDAEDSDDVYIFNVNSFVTDDDYFLSSSNVVYLHGTFTNSGQGQNVVIISQAFDIIGKFHPLLDTFLAHTIMATTPPQQCTVSPLATGDNQWHTRAECEDGMHSFNKSCYQFSTANANLATARINCEAMGYHLVYIESSEEQGFLESMVNGIVPLPKEQWIGIERTAQGERVWMDGSTITYSNFRAGEAREECFQIRQQDAYEWRDHDCGHKHAYICEREQGYNGLNPSDGGCVASSGTLPTNINNEGAILLKFGYTIKTTQVFQTTGRTRTTSVFTGHCITACLPRKAPFLYQNGLEVDVSCGSTSTSSGSWAVTFQARGTGMFEINAVQLLIYNRTEPPTIRPMYVTSTTMPHTAPSATTSQNSTAIDPDISAVTIPQTTSPTSLLTSSLTTTNTTTQGNGKSTGVNSALTITVALLLIFILIIVIIGVTCFVRRRRLSSVDQNSQPQNSEAYVKNSAFDKENNEQHDYTTCIHSVKSSSKQVDHSEVLDDVNQHEYTELPCDRAPKPDNLVIYSEVGEEEYNVLFGGKMRGDYHEYNLPDSDQGTAVPAERSHVDGTNPQRKRSLINGTEQRSEDYNVPFDGQERGDYHEYNLPNSDEVKPGTAVPDERLQEGGSRHILNGTLISVSKKTSLDTDHALPMLQKPGDHAEAGDNAYQHLHTTDDGSYTPLTKTSPGDHGSLHESSIPKKCIKDEFSDGKSKITSEYNDPISKTDEESYDCLQRASLTGAQRNTTKDAVHVDENDYLTPNAGNTYQTLANPEAQPENSGDKILDYSHLERDLKTNPLPDPTISSNESNQYEKLNLH</sequence>
<keyword evidence="1" id="KW-1015">Disulfide bond</keyword>
<dbReference type="Pfam" id="PF00059">
    <property type="entry name" value="Lectin_C"/>
    <property type="match status" value="1"/>
</dbReference>
<dbReference type="AlphaFoldDB" id="A0A7M7NRP8"/>
<dbReference type="GO" id="GO:0030246">
    <property type="term" value="F:carbohydrate binding"/>
    <property type="evidence" value="ECO:0000318"/>
    <property type="project" value="GO_Central"/>
</dbReference>
<feature type="signal peptide" evidence="4">
    <location>
        <begin position="1"/>
        <end position="27"/>
    </location>
</feature>
<dbReference type="PROSITE" id="PS00615">
    <property type="entry name" value="C_TYPE_LECTIN_1"/>
    <property type="match status" value="1"/>
</dbReference>
<dbReference type="CDD" id="cd00037">
    <property type="entry name" value="CLECT"/>
    <property type="match status" value="1"/>
</dbReference>
<feature type="compositionally biased region" description="Basic and acidic residues" evidence="2">
    <location>
        <begin position="915"/>
        <end position="930"/>
    </location>
</feature>
<evidence type="ECO:0000313" key="7">
    <source>
        <dbReference type="Proteomes" id="UP000007110"/>
    </source>
</evidence>
<feature type="region of interest" description="Disordered" evidence="2">
    <location>
        <begin position="806"/>
        <end position="837"/>
    </location>
</feature>
<feature type="region of interest" description="Disordered" evidence="2">
    <location>
        <begin position="906"/>
        <end position="953"/>
    </location>
</feature>
<reference evidence="6" key="2">
    <citation type="submission" date="2021-01" db="UniProtKB">
        <authorList>
            <consortium name="EnsemblMetazoa"/>
        </authorList>
    </citation>
    <scope>IDENTIFICATION</scope>
</reference>
<keyword evidence="3" id="KW-0472">Membrane</keyword>
<organism evidence="6 7">
    <name type="scientific">Strongylocentrotus purpuratus</name>
    <name type="common">Purple sea urchin</name>
    <dbReference type="NCBI Taxonomy" id="7668"/>
    <lineage>
        <taxon>Eukaryota</taxon>
        <taxon>Metazoa</taxon>
        <taxon>Echinodermata</taxon>
        <taxon>Eleutherozoa</taxon>
        <taxon>Echinozoa</taxon>
        <taxon>Echinoidea</taxon>
        <taxon>Euechinoidea</taxon>
        <taxon>Echinacea</taxon>
        <taxon>Camarodonta</taxon>
        <taxon>Echinidea</taxon>
        <taxon>Strongylocentrotidae</taxon>
        <taxon>Strongylocentrotus</taxon>
    </lineage>
</organism>
<feature type="region of interest" description="Disordered" evidence="2">
    <location>
        <begin position="692"/>
        <end position="732"/>
    </location>
</feature>
<dbReference type="GO" id="GO:0038187">
    <property type="term" value="F:pattern recognition receptor activity"/>
    <property type="evidence" value="ECO:0000318"/>
    <property type="project" value="GO_Central"/>
</dbReference>
<evidence type="ECO:0000313" key="6">
    <source>
        <dbReference type="EnsemblMetazoa" id="XP_030839555"/>
    </source>
</evidence>
<dbReference type="InParanoid" id="A0A7M7NRP8"/>
<dbReference type="GeneID" id="100892389"/>
<dbReference type="GO" id="GO:0009897">
    <property type="term" value="C:external side of plasma membrane"/>
    <property type="evidence" value="ECO:0000318"/>
    <property type="project" value="GO_Central"/>
</dbReference>
<dbReference type="Gene3D" id="3.10.100.10">
    <property type="entry name" value="Mannose-Binding Protein A, subunit A"/>
    <property type="match status" value="1"/>
</dbReference>
<feature type="compositionally biased region" description="Polar residues" evidence="2">
    <location>
        <begin position="938"/>
        <end position="953"/>
    </location>
</feature>
<evidence type="ECO:0000256" key="3">
    <source>
        <dbReference type="SAM" id="Phobius"/>
    </source>
</evidence>
<dbReference type="InterPro" id="IPR001304">
    <property type="entry name" value="C-type_lectin-like"/>
</dbReference>
<dbReference type="PROSITE" id="PS50041">
    <property type="entry name" value="C_TYPE_LECTIN_2"/>
    <property type="match status" value="1"/>
</dbReference>
<reference evidence="7" key="1">
    <citation type="submission" date="2015-02" db="EMBL/GenBank/DDBJ databases">
        <title>Genome sequencing for Strongylocentrotus purpuratus.</title>
        <authorList>
            <person name="Murali S."/>
            <person name="Liu Y."/>
            <person name="Vee V."/>
            <person name="English A."/>
            <person name="Wang M."/>
            <person name="Skinner E."/>
            <person name="Han Y."/>
            <person name="Muzny D.M."/>
            <person name="Worley K.C."/>
            <person name="Gibbs R.A."/>
        </authorList>
    </citation>
    <scope>NUCLEOTIDE SEQUENCE</scope>
</reference>
<dbReference type="SUPFAM" id="SSF56436">
    <property type="entry name" value="C-type lectin-like"/>
    <property type="match status" value="1"/>
</dbReference>
<dbReference type="RefSeq" id="XP_030839555.1">
    <property type="nucleotide sequence ID" value="XM_030983695.1"/>
</dbReference>
<feature type="chain" id="PRO_5029446058" description="C-type lectin domain-containing protein" evidence="4">
    <location>
        <begin position="28"/>
        <end position="953"/>
    </location>
</feature>
<dbReference type="GO" id="GO:0006955">
    <property type="term" value="P:immune response"/>
    <property type="evidence" value="ECO:0000318"/>
    <property type="project" value="GO_Central"/>
</dbReference>
<keyword evidence="7" id="KW-1185">Reference proteome</keyword>
<keyword evidence="3" id="KW-1133">Transmembrane helix</keyword>
<dbReference type="InterPro" id="IPR016187">
    <property type="entry name" value="CTDL_fold"/>
</dbReference>
<keyword evidence="3" id="KW-0812">Transmembrane</keyword>
<evidence type="ECO:0000256" key="2">
    <source>
        <dbReference type="SAM" id="MobiDB-lite"/>
    </source>
</evidence>
<dbReference type="EnsemblMetazoa" id="XM_030983695">
    <property type="protein sequence ID" value="XP_030839555"/>
    <property type="gene ID" value="LOC100892389"/>
</dbReference>
<evidence type="ECO:0000256" key="1">
    <source>
        <dbReference type="ARBA" id="ARBA00023157"/>
    </source>
</evidence>